<dbReference type="Proteomes" id="UP001596201">
    <property type="component" value="Unassembled WGS sequence"/>
</dbReference>
<name>A0ABD5RGN0_9EURY</name>
<comment type="caution">
    <text evidence="1">The sequence shown here is derived from an EMBL/GenBank/DDBJ whole genome shotgun (WGS) entry which is preliminary data.</text>
</comment>
<protein>
    <submittedName>
        <fullName evidence="1">Rod-determining factor RdfA</fullName>
    </submittedName>
</protein>
<dbReference type="Pfam" id="PF21811">
    <property type="entry name" value="RdfA"/>
    <property type="match status" value="1"/>
</dbReference>
<dbReference type="AlphaFoldDB" id="A0ABD5RGN0"/>
<reference evidence="1 2" key="1">
    <citation type="journal article" date="2019" name="Int. J. Syst. Evol. Microbiol.">
        <title>The Global Catalogue of Microorganisms (GCM) 10K type strain sequencing project: providing services to taxonomists for standard genome sequencing and annotation.</title>
        <authorList>
            <consortium name="The Broad Institute Genomics Platform"/>
            <consortium name="The Broad Institute Genome Sequencing Center for Infectious Disease"/>
            <person name="Wu L."/>
            <person name="Ma J."/>
        </authorList>
    </citation>
    <scope>NUCLEOTIDE SEQUENCE [LARGE SCALE GENOMIC DNA]</scope>
    <source>
        <strain evidence="1 2">CGMCC 1.12237</strain>
    </source>
</reference>
<gene>
    <name evidence="1" type="primary">rdfA</name>
    <name evidence="1" type="ORF">ACFPJ5_19870</name>
</gene>
<organism evidence="1 2">
    <name type="scientific">Salinirubrum litoreum</name>
    <dbReference type="NCBI Taxonomy" id="1126234"/>
    <lineage>
        <taxon>Archaea</taxon>
        <taxon>Methanobacteriati</taxon>
        <taxon>Methanobacteriota</taxon>
        <taxon>Stenosarchaea group</taxon>
        <taxon>Halobacteria</taxon>
        <taxon>Halobacteriales</taxon>
        <taxon>Haloferacaceae</taxon>
        <taxon>Salinirubrum</taxon>
    </lineage>
</organism>
<dbReference type="RefSeq" id="WP_227231244.1">
    <property type="nucleotide sequence ID" value="NZ_JAJCVJ010000003.1"/>
</dbReference>
<evidence type="ECO:0000313" key="1">
    <source>
        <dbReference type="EMBL" id="MFC5369191.1"/>
    </source>
</evidence>
<dbReference type="InterPro" id="IPR048925">
    <property type="entry name" value="RdfA"/>
</dbReference>
<dbReference type="EMBL" id="JBHSKX010000004">
    <property type="protein sequence ID" value="MFC5369191.1"/>
    <property type="molecule type" value="Genomic_DNA"/>
</dbReference>
<keyword evidence="2" id="KW-1185">Reference proteome</keyword>
<proteinExistence type="predicted"/>
<evidence type="ECO:0000313" key="2">
    <source>
        <dbReference type="Proteomes" id="UP001596201"/>
    </source>
</evidence>
<accession>A0ABD5RGN0</accession>
<sequence>MTDPTETDESRTVGETKVERLLAKYELDGLGAELEARWTGPPGERESLRTLATAFNRRLLEAAMRDAQLNPLAGEVENLYRQLTSDEVSRGVQTEVETRLAHRGVDVETLDSEFVTYQAIRSYLKDVRGATYETSPSDTYEQGQRQLERLIGRTTAVVEQKLEQFVGAGRLTLGSFHVQTAVTVYCEDCERQYDLSAVLAAGGCDCTGGE</sequence>